<proteinExistence type="predicted"/>
<evidence type="ECO:0000313" key="3">
    <source>
        <dbReference type="Proteomes" id="UP000177982"/>
    </source>
</evidence>
<evidence type="ECO:0000259" key="1">
    <source>
        <dbReference type="Pfam" id="PF00501"/>
    </source>
</evidence>
<organism evidence="2 3">
    <name type="scientific">Candidatus Sungbacteria bacterium RIFCSPLOWO2_01_FULL_47_10</name>
    <dbReference type="NCBI Taxonomy" id="1802276"/>
    <lineage>
        <taxon>Bacteria</taxon>
        <taxon>Candidatus Sungiibacteriota</taxon>
    </lineage>
</organism>
<dbReference type="AlphaFoldDB" id="A0A1G2LAM2"/>
<feature type="domain" description="AMP-dependent synthetase/ligase" evidence="1">
    <location>
        <begin position="169"/>
        <end position="305"/>
    </location>
</feature>
<dbReference type="Gene3D" id="3.40.50.12780">
    <property type="entry name" value="N-terminal domain of ligase-like"/>
    <property type="match status" value="1"/>
</dbReference>
<dbReference type="InterPro" id="IPR053158">
    <property type="entry name" value="CapK_Type1_Caps_Biosynth"/>
</dbReference>
<comment type="caution">
    <text evidence="2">The sequence shown here is derived from an EMBL/GenBank/DDBJ whole genome shotgun (WGS) entry which is preliminary data.</text>
</comment>
<sequence>MKNLQKINYFSSPLAWDQKLGKILSRHYARQWSSFTEYLSPDATKDMRDLRMNRLILRTYKNVPAYSVHYREAHIDPAQVRCEADLRLLPCIAKSDFKKYAMNNISCFASDIPKTHAYANSTSGSTGEPFQYALDMRYANEKTVLRYRYWNRAGITMSEPKIFCAPKSALFLVPNLIFLHPHFFRARKKEYIERIRTSKAEVLFGFPLLVFDLLWALAEENIDLTFRRAVLAGHSVSPGIRSFLKKRFECEMFEYYGTGETGSIAAECEIHNGLHIQEENSIVEVIDDQGKPVPDGISGKILITSLSNEIMPFIRYDPGDKGMILPDRCPCGRTSKRIVVEGRNNEFLMLGKNGEIISPSILRGVLDQYFNHFHRYQMVQETIDHFVLNIVPVVRLDKSEERKLLEKLYECMGQTANVSIQYVKKISPLRGGKFQYFVSNMWSRKFPDGFFSNIPIEQQSLALQRRRGR</sequence>
<dbReference type="SUPFAM" id="SSF56801">
    <property type="entry name" value="Acetyl-CoA synthetase-like"/>
    <property type="match status" value="1"/>
</dbReference>
<dbReference type="PANTHER" id="PTHR36932:SF1">
    <property type="entry name" value="CAPSULAR POLYSACCHARIDE BIOSYNTHESIS PROTEIN"/>
    <property type="match status" value="1"/>
</dbReference>
<dbReference type="Pfam" id="PF00501">
    <property type="entry name" value="AMP-binding"/>
    <property type="match status" value="1"/>
</dbReference>
<dbReference type="InterPro" id="IPR000873">
    <property type="entry name" value="AMP-dep_synth/lig_dom"/>
</dbReference>
<dbReference type="Proteomes" id="UP000177982">
    <property type="component" value="Unassembled WGS sequence"/>
</dbReference>
<reference evidence="2 3" key="1">
    <citation type="journal article" date="2016" name="Nat. Commun.">
        <title>Thousands of microbial genomes shed light on interconnected biogeochemical processes in an aquifer system.</title>
        <authorList>
            <person name="Anantharaman K."/>
            <person name="Brown C.T."/>
            <person name="Hug L.A."/>
            <person name="Sharon I."/>
            <person name="Castelle C.J."/>
            <person name="Probst A.J."/>
            <person name="Thomas B.C."/>
            <person name="Singh A."/>
            <person name="Wilkins M.J."/>
            <person name="Karaoz U."/>
            <person name="Brodie E.L."/>
            <person name="Williams K.H."/>
            <person name="Hubbard S.S."/>
            <person name="Banfield J.F."/>
        </authorList>
    </citation>
    <scope>NUCLEOTIDE SEQUENCE [LARGE SCALE GENOMIC DNA]</scope>
</reference>
<protein>
    <recommendedName>
        <fullName evidence="1">AMP-dependent synthetase/ligase domain-containing protein</fullName>
    </recommendedName>
</protein>
<accession>A0A1G2LAM2</accession>
<dbReference type="EMBL" id="MHQO01000002">
    <property type="protein sequence ID" value="OHA07872.1"/>
    <property type="molecule type" value="Genomic_DNA"/>
</dbReference>
<dbReference type="PANTHER" id="PTHR36932">
    <property type="entry name" value="CAPSULAR POLYSACCHARIDE BIOSYNTHESIS PROTEIN"/>
    <property type="match status" value="1"/>
</dbReference>
<evidence type="ECO:0000313" key="2">
    <source>
        <dbReference type="EMBL" id="OHA07872.1"/>
    </source>
</evidence>
<gene>
    <name evidence="2" type="ORF">A2934_00260</name>
</gene>
<dbReference type="InterPro" id="IPR042099">
    <property type="entry name" value="ANL_N_sf"/>
</dbReference>
<name>A0A1G2LAM2_9BACT</name>